<dbReference type="InterPro" id="IPR044543">
    <property type="entry name" value="YHJQ-like"/>
</dbReference>
<proteinExistence type="predicted"/>
<dbReference type="InterPro" id="IPR005560">
    <property type="entry name" value="Csp_YhjQ"/>
</dbReference>
<keyword evidence="2" id="KW-1185">Reference proteome</keyword>
<gene>
    <name evidence="1" type="ORF">HRV97_16350</name>
</gene>
<dbReference type="CDD" id="cd08026">
    <property type="entry name" value="DUF326"/>
    <property type="match status" value="1"/>
</dbReference>
<dbReference type="Proteomes" id="UP000621447">
    <property type="component" value="Unassembled WGS sequence"/>
</dbReference>
<accession>A0ABX2JMJ9</accession>
<protein>
    <submittedName>
        <fullName evidence="1">Four-helix bundle copper-binding protein</fullName>
    </submittedName>
</protein>
<dbReference type="EMBL" id="JABULH010000013">
    <property type="protein sequence ID" value="NTS66720.1"/>
    <property type="molecule type" value="Genomic_DNA"/>
</dbReference>
<comment type="caution">
    <text evidence="1">The sequence shown here is derived from an EMBL/GenBank/DDBJ whole genome shotgun (WGS) entry which is preliminary data.</text>
</comment>
<organism evidence="1 2">
    <name type="scientific">Sphingomonas hominis</name>
    <dbReference type="NCBI Taxonomy" id="2741495"/>
    <lineage>
        <taxon>Bacteria</taxon>
        <taxon>Pseudomonadati</taxon>
        <taxon>Pseudomonadota</taxon>
        <taxon>Alphaproteobacteria</taxon>
        <taxon>Sphingomonadales</taxon>
        <taxon>Sphingomonadaceae</taxon>
        <taxon>Sphingomonas</taxon>
    </lineage>
</organism>
<evidence type="ECO:0000313" key="2">
    <source>
        <dbReference type="Proteomes" id="UP000621447"/>
    </source>
</evidence>
<dbReference type="Pfam" id="PF03860">
    <property type="entry name" value="Csp"/>
    <property type="match status" value="1"/>
</dbReference>
<reference evidence="1 2" key="1">
    <citation type="submission" date="2020-06" db="EMBL/GenBank/DDBJ databases">
        <title>Sphingomonas hominis sp. nov., a member of the Sphingomonas, isolated from the hair of a 22-year-old girl.</title>
        <authorList>
            <person name="Zhang D.-F."/>
            <person name="Cui X.-W."/>
        </authorList>
    </citation>
    <scope>NUCLEOTIDE SEQUENCE [LARGE SCALE GENOMIC DNA]</scope>
    <source>
        <strain evidence="1 2">HHU CXW</strain>
    </source>
</reference>
<dbReference type="PANTHER" id="PTHR37310">
    <property type="entry name" value="CYTOPLASMIC PROTEIN-RELATED"/>
    <property type="match status" value="1"/>
</dbReference>
<name>A0ABX2JMJ9_9SPHN</name>
<dbReference type="PANTHER" id="PTHR37310:SF1">
    <property type="entry name" value="CYTOPLASMIC PROTEIN"/>
    <property type="match status" value="1"/>
</dbReference>
<evidence type="ECO:0000313" key="1">
    <source>
        <dbReference type="EMBL" id="NTS66720.1"/>
    </source>
</evidence>
<dbReference type="RefSeq" id="WP_174195203.1">
    <property type="nucleotide sequence ID" value="NZ_JABULH010000013.1"/>
</dbReference>
<dbReference type="Gene3D" id="1.20.1270.360">
    <property type="match status" value="1"/>
</dbReference>
<sequence>MHHQMSAEMQECMDACHQCHVTCLSMAVNHCLEAGGRHAEPQHIKIMLDCAQICSVAMDFMARGSEHHRHICRECAEICRACAQSCQGLDGMEDCVQACLRCAEACEKMAA</sequence>